<evidence type="ECO:0000313" key="2">
    <source>
        <dbReference type="EMBL" id="EDZ72845.1"/>
    </source>
</evidence>
<proteinExistence type="predicted"/>
<feature type="region of interest" description="Disordered" evidence="1">
    <location>
        <begin position="1"/>
        <end position="20"/>
    </location>
</feature>
<accession>B5VGV1</accession>
<name>B5VGV1_YEAS6</name>
<reference evidence="2 3" key="1">
    <citation type="journal article" date="2008" name="FEMS Yeast Res.">
        <title>Comparative genome analysis of a Saccharomyces cerevisiae wine strain.</title>
        <authorList>
            <person name="Borneman A.R."/>
            <person name="Forgan A.H."/>
            <person name="Pretorius I.S."/>
            <person name="Chambers P.J."/>
        </authorList>
    </citation>
    <scope>NUCLEOTIDE SEQUENCE [LARGE SCALE GENOMIC DNA]</scope>
    <source>
        <strain evidence="2 3">AWRI1631</strain>
    </source>
</reference>
<dbReference type="EMBL" id="ABSV01000559">
    <property type="protein sequence ID" value="EDZ72845.1"/>
    <property type="molecule type" value="Genomic_DNA"/>
</dbReference>
<comment type="caution">
    <text evidence="2">The sequence shown here is derived from an EMBL/GenBank/DDBJ whole genome shotgun (WGS) entry which is preliminary data.</text>
</comment>
<gene>
    <name evidence="2" type="ORF">AWRI1631_46380</name>
</gene>
<organism evidence="2 3">
    <name type="scientific">Saccharomyces cerevisiae (strain AWRI1631)</name>
    <name type="common">Baker's yeast</name>
    <dbReference type="NCBI Taxonomy" id="545124"/>
    <lineage>
        <taxon>Eukaryota</taxon>
        <taxon>Fungi</taxon>
        <taxon>Dikarya</taxon>
        <taxon>Ascomycota</taxon>
        <taxon>Saccharomycotina</taxon>
        <taxon>Saccharomycetes</taxon>
        <taxon>Saccharomycetales</taxon>
        <taxon>Saccharomycetaceae</taxon>
        <taxon>Saccharomyces</taxon>
    </lineage>
</organism>
<feature type="compositionally biased region" description="Basic residues" evidence="1">
    <location>
        <begin position="1"/>
        <end position="14"/>
    </location>
</feature>
<dbReference type="AlphaFoldDB" id="B5VGV1"/>
<dbReference type="Proteomes" id="UP000008988">
    <property type="component" value="Unassembled WGS sequence"/>
</dbReference>
<evidence type="ECO:0000256" key="1">
    <source>
        <dbReference type="SAM" id="MobiDB-lite"/>
    </source>
</evidence>
<sequence length="43" mass="5158">MGKNKGKKKYKSTRKSHEQRLNGQSCMALYWCLKLKQQYPKHC</sequence>
<evidence type="ECO:0000313" key="3">
    <source>
        <dbReference type="Proteomes" id="UP000008988"/>
    </source>
</evidence>
<protein>
    <submittedName>
        <fullName evidence="2">Uncharacterized protein</fullName>
    </submittedName>
</protein>